<dbReference type="SUPFAM" id="SSF143422">
    <property type="entry name" value="Transposase IS200-like"/>
    <property type="match status" value="1"/>
</dbReference>
<evidence type="ECO:0000313" key="3">
    <source>
        <dbReference type="EMBL" id="UTW11856.1"/>
    </source>
</evidence>
<dbReference type="Proteomes" id="UP001058461">
    <property type="component" value="Chromosome"/>
</dbReference>
<protein>
    <submittedName>
        <fullName evidence="3">IS200/IS605 family transposase</fullName>
    </submittedName>
</protein>
<evidence type="ECO:0000313" key="4">
    <source>
        <dbReference type="Proteomes" id="UP001058461"/>
    </source>
</evidence>
<evidence type="ECO:0000259" key="1">
    <source>
        <dbReference type="SMART" id="SM01321"/>
    </source>
</evidence>
<sequence>MRDYESLAHTRWDCKYHVVFIPKKRRKVIYGKLRRYMGEIFHELAGRKGVKIVEGHLMPDHIHMCISIPPKYSVSNVVGYLKGKSAIAIARQFKGRQRNFNGENFWARGYFVSTVGLDEEMVREYIRNQEKADEHRDQLRLGMM</sequence>
<dbReference type="PANTHER" id="PTHR33360">
    <property type="entry name" value="TRANSPOSASE FOR INSERTION SEQUENCE ELEMENT IS200"/>
    <property type="match status" value="1"/>
</dbReference>
<organism evidence="3 4">
    <name type="scientific">Marinobacterium rhizophilum</name>
    <dbReference type="NCBI Taxonomy" id="420402"/>
    <lineage>
        <taxon>Bacteria</taxon>
        <taxon>Pseudomonadati</taxon>
        <taxon>Pseudomonadota</taxon>
        <taxon>Gammaproteobacteria</taxon>
        <taxon>Oceanospirillales</taxon>
        <taxon>Oceanospirillaceae</taxon>
        <taxon>Marinobacterium</taxon>
    </lineage>
</organism>
<dbReference type="NCBIfam" id="NF033573">
    <property type="entry name" value="transpos_IS200"/>
    <property type="match status" value="1"/>
</dbReference>
<dbReference type="Gene3D" id="3.30.70.1290">
    <property type="entry name" value="Transposase IS200-like"/>
    <property type="match status" value="1"/>
</dbReference>
<dbReference type="EMBL" id="CP073347">
    <property type="protein sequence ID" value="UTW11528.1"/>
    <property type="molecule type" value="Genomic_DNA"/>
</dbReference>
<dbReference type="Pfam" id="PF01797">
    <property type="entry name" value="Y1_Tnp"/>
    <property type="match status" value="1"/>
</dbReference>
<name>A0ABY5HLP8_9GAMM</name>
<dbReference type="RefSeq" id="WP_255853567.1">
    <property type="nucleotide sequence ID" value="NZ_CP073347.1"/>
</dbReference>
<dbReference type="EMBL" id="CP073347">
    <property type="protein sequence ID" value="UTW11856.1"/>
    <property type="molecule type" value="Genomic_DNA"/>
</dbReference>
<dbReference type="PANTHER" id="PTHR33360:SF2">
    <property type="entry name" value="TRANSPOSASE FOR INSERTION SEQUENCE ELEMENT IS200"/>
    <property type="match status" value="1"/>
</dbReference>
<gene>
    <name evidence="3" type="primary">tnpA</name>
    <name evidence="2" type="ORF">KDW95_20095</name>
    <name evidence="3" type="ORF">KDW95_21855</name>
</gene>
<accession>A0ABY5HLP8</accession>
<dbReference type="InterPro" id="IPR002686">
    <property type="entry name" value="Transposase_17"/>
</dbReference>
<feature type="domain" description="Transposase IS200-like" evidence="1">
    <location>
        <begin position="11"/>
        <end position="129"/>
    </location>
</feature>
<keyword evidence="4" id="KW-1185">Reference proteome</keyword>
<dbReference type="SMART" id="SM01321">
    <property type="entry name" value="Y1_Tnp"/>
    <property type="match status" value="1"/>
</dbReference>
<evidence type="ECO:0000313" key="2">
    <source>
        <dbReference type="EMBL" id="UTW11528.1"/>
    </source>
</evidence>
<proteinExistence type="predicted"/>
<reference evidence="3" key="1">
    <citation type="submission" date="2021-04" db="EMBL/GenBank/DDBJ databases">
        <title>Oceanospirillales bacteria with DddD are important DMSP degraders in coastal seawater.</title>
        <authorList>
            <person name="Liu J."/>
        </authorList>
    </citation>
    <scope>NUCLEOTIDE SEQUENCE</scope>
    <source>
        <strain evidence="3">D13-1</strain>
    </source>
</reference>
<dbReference type="InterPro" id="IPR036515">
    <property type="entry name" value="Transposase_17_sf"/>
</dbReference>